<dbReference type="Proteomes" id="UP000663887">
    <property type="component" value="Unassembled WGS sequence"/>
</dbReference>
<reference evidence="1" key="1">
    <citation type="submission" date="2021-02" db="EMBL/GenBank/DDBJ databases">
        <authorList>
            <person name="Nowell W R."/>
        </authorList>
    </citation>
    <scope>NUCLEOTIDE SEQUENCE</scope>
</reference>
<gene>
    <name evidence="1" type="ORF">XDN619_LOCUS28806</name>
</gene>
<name>A0A816XXN6_9BILA</name>
<sequence>MNQGISTLKRVLNNYSNTSLVYPLLQQALQTKGVTPLLCAYTMECDFYKVLNKKLAERVTASNMGNPISSILDLFLSNVTNDTQNNDWPLYFVGSIFDDIFSKKHPRYQFHGKRYRGAYISQSELDSAMFANQQPDNKLAAIFSFRFNDEDFNFTIDLERISEFSDEEEVIVMPGIPFRITKVQRENPIEIELEELTINHLLGKK</sequence>
<comment type="caution">
    <text evidence="1">The sequence shown here is derived from an EMBL/GenBank/DDBJ whole genome shotgun (WGS) entry which is preliminary data.</text>
</comment>
<protein>
    <submittedName>
        <fullName evidence="1">Uncharacterized protein</fullName>
    </submittedName>
</protein>
<dbReference type="AlphaFoldDB" id="A0A816XXN6"/>
<organism evidence="1 2">
    <name type="scientific">Rotaria magnacalcarata</name>
    <dbReference type="NCBI Taxonomy" id="392030"/>
    <lineage>
        <taxon>Eukaryota</taxon>
        <taxon>Metazoa</taxon>
        <taxon>Spiralia</taxon>
        <taxon>Gnathifera</taxon>
        <taxon>Rotifera</taxon>
        <taxon>Eurotatoria</taxon>
        <taxon>Bdelloidea</taxon>
        <taxon>Philodinida</taxon>
        <taxon>Philodinidae</taxon>
        <taxon>Rotaria</taxon>
    </lineage>
</organism>
<evidence type="ECO:0000313" key="1">
    <source>
        <dbReference type="EMBL" id="CAF2151847.1"/>
    </source>
</evidence>
<proteinExistence type="predicted"/>
<dbReference type="Gene3D" id="3.90.176.10">
    <property type="entry name" value="Toxin ADP-ribosyltransferase, Chain A, domain 1"/>
    <property type="match status" value="1"/>
</dbReference>
<accession>A0A816XXN6</accession>
<dbReference type="EMBL" id="CAJNRG010013825">
    <property type="protein sequence ID" value="CAF2151847.1"/>
    <property type="molecule type" value="Genomic_DNA"/>
</dbReference>
<evidence type="ECO:0000313" key="2">
    <source>
        <dbReference type="Proteomes" id="UP000663887"/>
    </source>
</evidence>